<dbReference type="InterPro" id="IPR055372">
    <property type="entry name" value="CBM96"/>
</dbReference>
<evidence type="ECO:0000256" key="3">
    <source>
        <dbReference type="ARBA" id="ARBA00022729"/>
    </source>
</evidence>
<organism evidence="5 6">
    <name type="scientific">Paenibacillus hodogayensis</name>
    <dbReference type="NCBI Taxonomy" id="279208"/>
    <lineage>
        <taxon>Bacteria</taxon>
        <taxon>Bacillati</taxon>
        <taxon>Bacillota</taxon>
        <taxon>Bacilli</taxon>
        <taxon>Bacillales</taxon>
        <taxon>Paenibacillaceae</taxon>
        <taxon>Paenibacillus</taxon>
    </lineage>
</organism>
<dbReference type="PANTHER" id="PTHR12631:SF10">
    <property type="entry name" value="BETA-XYLOSIDASE-LIKE PROTEIN-RELATED"/>
    <property type="match status" value="1"/>
</dbReference>
<dbReference type="CDD" id="cd09621">
    <property type="entry name" value="CBM9_like_5"/>
    <property type="match status" value="1"/>
</dbReference>
<dbReference type="RefSeq" id="WP_344902874.1">
    <property type="nucleotide sequence ID" value="NZ_JBHMAG010000012.1"/>
</dbReference>
<sequence length="1911" mass="207239">MFKSRRSKAAARILGLSLTVLLFHSFVMPFVPGWKEYAPFLAVEAAGNPASVPGAVQLNPLEDTYVNGGYAAGNNYGSSNVLLVKNYDADSNLNRQAYMKYDLSSFTGEIGSAKLKVYAVDNENSTIGVQVYGMEDDSWKEATATWNTKPSADHYIATIDVGKTPGWYEIDVTAFVKRQKALDGKAGFAFIEQAAKGHAVSINSKEHTENRPYLELSGERVNGSAPSWPDVGFVSVSSVNDTHLQLNWSAATDAANITGYKVYRNGSVIAAVDGTTTAYTVPGLAPDRKYTFKIEAGNALNAWSGDGPYVTETTPGLGKTVLPPGEDTYVNGGSNANNNYGASTVLLVKNYDADANLNRQTFMKYDLRSVSGEIGTAKLNIYAADTENSTIGVQAYGMEDDSWKELALTWNNKPDIDHYFGSVSVGKTAGWYEFDVTSFVKRQASLDGTASFALVEQAAKGHAVTVNSRENAVNRPFLELSAGRTNAAAPSWQGGGGLDISNATETGLQLNWSPAADPAGVTGYTIYKNGTALATVGASATSYAVTGLKAGQHVTFKIEAGNALNQWSTDGPYASITMPTTQLIQLRPGNVFADGEPIRFKVATTRPDVKWAVYDYDGALVSEGVALSVQNEAVWTVPFTGYGYFTLQAKVEMTGSDPVLFKTPLAVLPPESTAGSESSPFGMATHLHRVPTAATADVIRMMKAAGVSMVRDGIEWNGIEKQKGVYTFETWRDRYMTTLKDSRFDFTLMTGFNNPFYDNNSTPYTDEGREGFANYVKAYTDYFEDQLYAAEVFNEFEGGFGDRGTGPADSKPEYYFPLLKKTYETVKAAHPDLPVVGMVSGVDLTWMEKVFQLGGMHYLDAVSIHPYVYPGAPEGLESKIRSVQDLMRTYNNGQLKPLWISEFGWPTELDNRGVDEKTQANYLIRGYVVSIASGVEKVMWYDFMNDGVQIDYNEDNFGVIRHPNDKLGAYTPKPAYTALAAMTRALAGAQFAGRESTEPDIRSYIFDKGEAQVRVLWSPGVTIPAVIRAANPIRITDMMGNSHTYSPYNGSVYVTLSDEPYFVEGEVSAIEKDSTFALNGEATQVGGTAEFVLKTDNTTSAAFDLSLSVEGQSYPIVTPSGQQTVQSIRVPSGNEPGIRLVTGVLTKGGERIGLLRSSASALRSYAVRVRPVITDPGTLDKSLLVTIKNESKSKPLHVKKVEWRFGTQTGTKEQPISIPADSGATVDFPLAGFGLGASSAIKVTVYFDEFDPFTYEGTAEFNPVKSRTVQVDGTLDPETSAAPPTIDVSKGTVKMTGYQGANDLSGSIWLHFDSSHLYVTAQIKDDTMYAPFTGADIWKNDSIQFAIASGLPGESQYWYEYGVSQTPDGPQIYRWITPPGAEKGAVTNGRLKLSRDEDQKYTVYELSLPWSELTPVKASKNEVFSFSMLVNDNDGAGRKGYIEWGGGIGDGKQTSKFRTIQWMAVSDTPPTTVALLEGTERSGWYVTPVKVTLNATDDGSVTETVYSMDGGTAWHGYTSPLSFEADGKYRVDYRSTDDAGNVEAPQFIDIRIDKTSPVTKAAVSPAEPDGWNGHYVHPVTVTLTAEDAWSGVEKTEISLDNGGSWQPYSAPIVFDRDGEHRLMYRSLDRAGNTETAQAAMFRIDTTVPAATIAYSLTTPTSQPVVATLTPNEPVTITNNGGSGSYTFTTNGTFTFEFVDAAGNRGTATAVVTNIASNSNGIPGKPVLSDDNGHDTGILDGSYKVTMNMWWGNNGTSYHLYENDKLIDTQTLADHSPGAQSTVTSVTYKPNGTYRYVAELTNAFGTTRSDTWTVSVTQATPAKPVLSHDNWDGDGNYQVAMNLWWGTNGTEYRLYENGVLIDTQALIGRTPQAQSAVTTIRGKPAGLYEYRCELLNGSGATSSETIAVRVAR</sequence>
<evidence type="ECO:0000313" key="6">
    <source>
        <dbReference type="Proteomes" id="UP001589619"/>
    </source>
</evidence>
<keyword evidence="2" id="KW-0964">Secreted</keyword>
<keyword evidence="3" id="KW-0732">Signal</keyword>
<dbReference type="SUPFAM" id="SSF49265">
    <property type="entry name" value="Fibronectin type III"/>
    <property type="match status" value="2"/>
</dbReference>
<name>A0ABV5VX79_9BACL</name>
<dbReference type="Proteomes" id="UP001589619">
    <property type="component" value="Unassembled WGS sequence"/>
</dbReference>
<dbReference type="SUPFAM" id="SSF49344">
    <property type="entry name" value="CBD9-like"/>
    <property type="match status" value="1"/>
</dbReference>
<dbReference type="Gene3D" id="2.60.40.10">
    <property type="entry name" value="Immunoglobulins"/>
    <property type="match status" value="4"/>
</dbReference>
<evidence type="ECO:0000259" key="4">
    <source>
        <dbReference type="PROSITE" id="PS50853"/>
    </source>
</evidence>
<dbReference type="InterPro" id="IPR058094">
    <property type="entry name" value="Ig-like_OmpL47-like"/>
</dbReference>
<dbReference type="CDD" id="cd00063">
    <property type="entry name" value="FN3"/>
    <property type="match status" value="2"/>
</dbReference>
<dbReference type="InterPro" id="IPR017853">
    <property type="entry name" value="GH"/>
</dbReference>
<dbReference type="InterPro" id="IPR051923">
    <property type="entry name" value="Glycosyl_Hydrolase_39"/>
</dbReference>
<evidence type="ECO:0000256" key="1">
    <source>
        <dbReference type="ARBA" id="ARBA00004613"/>
    </source>
</evidence>
<reference evidence="5 6" key="1">
    <citation type="submission" date="2024-09" db="EMBL/GenBank/DDBJ databases">
        <authorList>
            <person name="Sun Q."/>
            <person name="Mori K."/>
        </authorList>
    </citation>
    <scope>NUCLEOTIDE SEQUENCE [LARGE SCALE GENOMIC DNA]</scope>
    <source>
        <strain evidence="5 6">JCM 12520</strain>
    </source>
</reference>
<dbReference type="SUPFAM" id="SSF81296">
    <property type="entry name" value="E set domains"/>
    <property type="match status" value="2"/>
</dbReference>
<dbReference type="InterPro" id="IPR014756">
    <property type="entry name" value="Ig_E-set"/>
</dbReference>
<gene>
    <name evidence="5" type="ORF">ACFFNY_15260</name>
</gene>
<evidence type="ECO:0000256" key="2">
    <source>
        <dbReference type="ARBA" id="ARBA00022525"/>
    </source>
</evidence>
<dbReference type="Pfam" id="PF00041">
    <property type="entry name" value="fn3"/>
    <property type="match status" value="2"/>
</dbReference>
<dbReference type="Pfam" id="PF24517">
    <property type="entry name" value="CBM96"/>
    <property type="match status" value="2"/>
</dbReference>
<feature type="domain" description="Fibronectin type-III" evidence="4">
    <location>
        <begin position="230"/>
        <end position="317"/>
    </location>
</feature>
<dbReference type="InterPro" id="IPR013783">
    <property type="entry name" value="Ig-like_fold"/>
</dbReference>
<dbReference type="InterPro" id="IPR036116">
    <property type="entry name" value="FN3_sf"/>
</dbReference>
<dbReference type="SMART" id="SM00060">
    <property type="entry name" value="FN3"/>
    <property type="match status" value="2"/>
</dbReference>
<dbReference type="InterPro" id="IPR010502">
    <property type="entry name" value="Carb-bd_dom_fam9"/>
</dbReference>
<dbReference type="InterPro" id="IPR003961">
    <property type="entry name" value="FN3_dom"/>
</dbReference>
<dbReference type="Gene3D" id="3.20.20.80">
    <property type="entry name" value="Glycosidases"/>
    <property type="match status" value="1"/>
</dbReference>
<dbReference type="EMBL" id="JBHMAG010000012">
    <property type="protein sequence ID" value="MFB9752922.1"/>
    <property type="molecule type" value="Genomic_DNA"/>
</dbReference>
<accession>A0ABV5VX79</accession>
<dbReference type="NCBIfam" id="NF033679">
    <property type="entry name" value="DNRLRE_dom"/>
    <property type="match status" value="2"/>
</dbReference>
<feature type="domain" description="Fibronectin type-III" evidence="4">
    <location>
        <begin position="494"/>
        <end position="584"/>
    </location>
</feature>
<dbReference type="PROSITE" id="PS50853">
    <property type="entry name" value="FN3"/>
    <property type="match status" value="2"/>
</dbReference>
<dbReference type="Gene3D" id="2.60.40.1190">
    <property type="match status" value="1"/>
</dbReference>
<dbReference type="NCBIfam" id="NF047446">
    <property type="entry name" value="barrel_OmpL47"/>
    <property type="match status" value="2"/>
</dbReference>
<dbReference type="PANTHER" id="PTHR12631">
    <property type="entry name" value="ALPHA-L-IDURONIDASE"/>
    <property type="match status" value="1"/>
</dbReference>
<dbReference type="SUPFAM" id="SSF51445">
    <property type="entry name" value="(Trans)glycosidases"/>
    <property type="match status" value="1"/>
</dbReference>
<dbReference type="Gene3D" id="3.30.1920.20">
    <property type="match status" value="2"/>
</dbReference>
<comment type="caution">
    <text evidence="5">The sequence shown here is derived from an EMBL/GenBank/DDBJ whole genome shotgun (WGS) entry which is preliminary data.</text>
</comment>
<evidence type="ECO:0000313" key="5">
    <source>
        <dbReference type="EMBL" id="MFB9752922.1"/>
    </source>
</evidence>
<keyword evidence="6" id="KW-1185">Reference proteome</keyword>
<dbReference type="Pfam" id="PF06452">
    <property type="entry name" value="CBM9_1"/>
    <property type="match status" value="1"/>
</dbReference>
<comment type="subcellular location">
    <subcellularLocation>
        <location evidence="1">Secreted</location>
    </subcellularLocation>
</comment>
<proteinExistence type="predicted"/>
<protein>
    <submittedName>
        <fullName evidence="5">DNRLRE domain-containing protein</fullName>
    </submittedName>
</protein>